<feature type="domain" description="RecA family profile 1" evidence="9">
    <location>
        <begin position="35"/>
        <end position="194"/>
    </location>
</feature>
<keyword evidence="6 8" id="KW-0233">DNA recombination</keyword>
<dbReference type="InterPro" id="IPR003593">
    <property type="entry name" value="AAA+_ATPase"/>
</dbReference>
<dbReference type="InterPro" id="IPR049428">
    <property type="entry name" value="RecA-like_N"/>
</dbReference>
<keyword evidence="12" id="KW-1185">Reference proteome</keyword>
<dbReference type="Gene3D" id="3.30.250.10">
    <property type="entry name" value="RecA protein, C-terminal domain"/>
    <property type="match status" value="1"/>
</dbReference>
<evidence type="ECO:0000256" key="6">
    <source>
        <dbReference type="ARBA" id="ARBA00023172"/>
    </source>
</evidence>
<evidence type="ECO:0000256" key="2">
    <source>
        <dbReference type="ARBA" id="ARBA00015553"/>
    </source>
</evidence>
<evidence type="ECO:0000313" key="11">
    <source>
        <dbReference type="EMBL" id="OAL10302.1"/>
    </source>
</evidence>
<keyword evidence="7" id="KW-0742">SOS response</keyword>
<accession>A0A1A9QCJ7</accession>
<dbReference type="GO" id="GO:0006281">
    <property type="term" value="P:DNA repair"/>
    <property type="evidence" value="ECO:0007669"/>
    <property type="project" value="UniProtKB-KW"/>
</dbReference>
<dbReference type="GO" id="GO:0005524">
    <property type="term" value="F:ATP binding"/>
    <property type="evidence" value="ECO:0007669"/>
    <property type="project" value="UniProtKB-KW"/>
</dbReference>
<comment type="caution">
    <text evidence="11">The sequence shown here is derived from an EMBL/GenBank/DDBJ whole genome shotgun (WGS) entry which is preliminary data.</text>
</comment>
<evidence type="ECO:0000256" key="1">
    <source>
        <dbReference type="ARBA" id="ARBA00009391"/>
    </source>
</evidence>
<comment type="similarity">
    <text evidence="1 8">Belongs to the RecA family.</text>
</comment>
<dbReference type="SUPFAM" id="SSF54752">
    <property type="entry name" value="RecA protein, C-terminal domain"/>
    <property type="match status" value="1"/>
</dbReference>
<evidence type="ECO:0000256" key="8">
    <source>
        <dbReference type="RuleBase" id="RU004527"/>
    </source>
</evidence>
<keyword evidence="7" id="KW-0234">DNA repair</keyword>
<dbReference type="InterPro" id="IPR023400">
    <property type="entry name" value="RecA_C_sf"/>
</dbReference>
<dbReference type="Pfam" id="PF21096">
    <property type="entry name" value="RecA_C"/>
    <property type="match status" value="1"/>
</dbReference>
<dbReference type="Pfam" id="PF00154">
    <property type="entry name" value="RecA_N"/>
    <property type="match status" value="1"/>
</dbReference>
<evidence type="ECO:0000313" key="12">
    <source>
        <dbReference type="Proteomes" id="UP000077623"/>
    </source>
</evidence>
<evidence type="ECO:0000256" key="4">
    <source>
        <dbReference type="ARBA" id="ARBA00022840"/>
    </source>
</evidence>
<dbReference type="NCBIfam" id="TIGR02012">
    <property type="entry name" value="tigrfam_recA"/>
    <property type="match status" value="1"/>
</dbReference>
<evidence type="ECO:0000256" key="7">
    <source>
        <dbReference type="RuleBase" id="RU000526"/>
    </source>
</evidence>
<dbReference type="InterPro" id="IPR013765">
    <property type="entry name" value="DNA_recomb/repair_RecA"/>
</dbReference>
<dbReference type="GO" id="GO:0009432">
    <property type="term" value="P:SOS response"/>
    <property type="evidence" value="ECO:0007669"/>
    <property type="project" value="UniProtKB-KW"/>
</dbReference>
<dbReference type="STRING" id="432608.A6V39_02585"/>
<keyword evidence="3 8" id="KW-0547">Nucleotide-binding</keyword>
<dbReference type="PANTHER" id="PTHR45900:SF1">
    <property type="entry name" value="MITOCHONDRIAL DNA REPAIR PROTEIN RECA HOMOLOG-RELATED"/>
    <property type="match status" value="1"/>
</dbReference>
<dbReference type="InterPro" id="IPR049261">
    <property type="entry name" value="RecA-like_C"/>
</dbReference>
<dbReference type="EMBL" id="LWUJ01000011">
    <property type="protein sequence ID" value="OAL10302.1"/>
    <property type="molecule type" value="Genomic_DNA"/>
</dbReference>
<dbReference type="PROSITE" id="PS50163">
    <property type="entry name" value="RECA_3"/>
    <property type="match status" value="1"/>
</dbReference>
<dbReference type="PROSITE" id="PS50162">
    <property type="entry name" value="RECA_2"/>
    <property type="match status" value="1"/>
</dbReference>
<protein>
    <recommendedName>
        <fullName evidence="2 7">Protein RecA</fullName>
    </recommendedName>
    <alternativeName>
        <fullName evidence="7">Recombinase A</fullName>
    </alternativeName>
</protein>
<evidence type="ECO:0000259" key="9">
    <source>
        <dbReference type="PROSITE" id="PS50162"/>
    </source>
</evidence>
<sequence length="327" mass="36427">MKNGKKPNTESKDSFLSLEELGVKLWSKNFNDNSGIEVISTGSYFLNKVLGVGGWPVGKIIEIFGSDSSGKSTLALHAVAEAQKINKCVVYIDIENTLNPNWAKKIGVDLNNIFVASPVCGENTFELIAKLIDTNNVDLIIVDSVAALVPYFEFENNIQDQTMGLHARLMSKGLRIIQSKMINSKTTIIFINQIRDKIGNSYIPTTTTTGGRALKYSACIRVEIKRCESIKDANNTVIGFITKATVIKNKYGAPLSVANTALYFESGFDYVYEIIQEAINLNILNKKGSWFEFKEKNIAQGIVQLRKHLQDNPALFEKIKEEIFKVK</sequence>
<dbReference type="AlphaFoldDB" id="A0A1A9QCJ7"/>
<dbReference type="Proteomes" id="UP000077623">
    <property type="component" value="Unassembled WGS sequence"/>
</dbReference>
<organism evidence="11 12">
    <name type="scientific">Candidatus Mycoplasma haematobovis</name>
    <dbReference type="NCBI Taxonomy" id="432608"/>
    <lineage>
        <taxon>Bacteria</taxon>
        <taxon>Bacillati</taxon>
        <taxon>Mycoplasmatota</taxon>
        <taxon>Mollicutes</taxon>
        <taxon>Mycoplasmataceae</taxon>
        <taxon>Mycoplasma</taxon>
    </lineage>
</organism>
<name>A0A1A9QCJ7_9MOLU</name>
<keyword evidence="8" id="KW-0227">DNA damage</keyword>
<dbReference type="GO" id="GO:0003697">
    <property type="term" value="F:single-stranded DNA binding"/>
    <property type="evidence" value="ECO:0007669"/>
    <property type="project" value="InterPro"/>
</dbReference>
<dbReference type="PRINTS" id="PR00142">
    <property type="entry name" value="RECA"/>
</dbReference>
<dbReference type="SUPFAM" id="SSF52540">
    <property type="entry name" value="P-loop containing nucleoside triphosphate hydrolases"/>
    <property type="match status" value="1"/>
</dbReference>
<dbReference type="GO" id="GO:0006310">
    <property type="term" value="P:DNA recombination"/>
    <property type="evidence" value="ECO:0007669"/>
    <property type="project" value="UniProtKB-KW"/>
</dbReference>
<dbReference type="Gene3D" id="3.40.50.300">
    <property type="entry name" value="P-loop containing nucleotide triphosphate hydrolases"/>
    <property type="match status" value="1"/>
</dbReference>
<dbReference type="PANTHER" id="PTHR45900">
    <property type="entry name" value="RECA"/>
    <property type="match status" value="1"/>
</dbReference>
<comment type="function">
    <text evidence="7">Can catalyze the hydrolysis of ATP in the presence of single-stranded DNA, the ATP-dependent uptake of single-stranded DNA by duplex DNA, and the ATP-dependent hybridization of homologous single-stranded DNAs.</text>
</comment>
<dbReference type="InterPro" id="IPR020588">
    <property type="entry name" value="RecA_ATP-bd"/>
</dbReference>
<keyword evidence="5 8" id="KW-0238">DNA-binding</keyword>
<feature type="domain" description="RecA family profile 2" evidence="10">
    <location>
        <begin position="199"/>
        <end position="273"/>
    </location>
</feature>
<dbReference type="SMART" id="SM00382">
    <property type="entry name" value="AAA"/>
    <property type="match status" value="1"/>
</dbReference>
<proteinExistence type="inferred from homology"/>
<evidence type="ECO:0000256" key="3">
    <source>
        <dbReference type="ARBA" id="ARBA00022741"/>
    </source>
</evidence>
<dbReference type="InterPro" id="IPR027417">
    <property type="entry name" value="P-loop_NTPase"/>
</dbReference>
<dbReference type="InterPro" id="IPR020587">
    <property type="entry name" value="RecA_monomer-monomer_interface"/>
</dbReference>
<gene>
    <name evidence="11" type="ORF">A6V39_02585</name>
</gene>
<dbReference type="GO" id="GO:0140664">
    <property type="term" value="F:ATP-dependent DNA damage sensor activity"/>
    <property type="evidence" value="ECO:0007669"/>
    <property type="project" value="InterPro"/>
</dbReference>
<keyword evidence="4 8" id="KW-0067">ATP-binding</keyword>
<dbReference type="RefSeq" id="WP_187150148.1">
    <property type="nucleotide sequence ID" value="NZ_LWUJ01000011.1"/>
</dbReference>
<evidence type="ECO:0000256" key="5">
    <source>
        <dbReference type="ARBA" id="ARBA00023125"/>
    </source>
</evidence>
<evidence type="ECO:0000259" key="10">
    <source>
        <dbReference type="PROSITE" id="PS50163"/>
    </source>
</evidence>
<dbReference type="GO" id="GO:0005829">
    <property type="term" value="C:cytosol"/>
    <property type="evidence" value="ECO:0007669"/>
    <property type="project" value="TreeGrafter"/>
</dbReference>
<reference evidence="12" key="1">
    <citation type="submission" date="2016-04" db="EMBL/GenBank/DDBJ databases">
        <authorList>
            <person name="Quiroz-Castaneda R.E."/>
            <person name="Martinez-Ocampo F."/>
        </authorList>
    </citation>
    <scope>NUCLEOTIDE SEQUENCE [LARGE SCALE GENOMIC DNA]</scope>
    <source>
        <strain evidence="12">INIFAP01</strain>
    </source>
</reference>